<comment type="caution">
    <text evidence="2">The sequence shown here is derived from an EMBL/GenBank/DDBJ whole genome shotgun (WGS) entry which is preliminary data.</text>
</comment>
<sequence>MHEVVLYNVDGTVKNISGMVGSLSWSSSEDTLGVQLDFDIAYNDIIYFPKDVLDIGNIVVLINNGLEIFRGVIITEEINGEFSRHYIAFDYAFYLNKSKGIYQFNKVSASNAITQLLNDFSVPIGNITSMSTVVSYIYHDKVISDIIKDILQQAINETGQKYRLEMRAGKLYIEKQTDLVIQATFKLADNLSTNDITSAISNPTRRRSIEEMKNSIIVVANNKDSMRVAGEEKDDNSVKQYGLLQDVQSIDEKDIAQARSIAQTLLKDLNRIFEDNSIETIGNDEVRSGRILNIVEPITGMNGQYRIKSCTHSLSNGIHKMTLNLGGI</sequence>
<gene>
    <name evidence="2" type="ORF">EV214_13121</name>
</gene>
<dbReference type="InterPro" id="IPR056937">
    <property type="entry name" value="YqbQ/XkdQ"/>
</dbReference>
<accession>A0A4R2KBQ9</accession>
<dbReference type="OrthoDB" id="1698671at2"/>
<dbReference type="Pfam" id="PF24032">
    <property type="entry name" value="YQBQ"/>
    <property type="match status" value="1"/>
</dbReference>
<keyword evidence="3" id="KW-1185">Reference proteome</keyword>
<feature type="domain" description="YqbQ/XkdQ" evidence="1">
    <location>
        <begin position="24"/>
        <end position="325"/>
    </location>
</feature>
<organism evidence="2 3">
    <name type="scientific">Marinisporobacter balticus</name>
    <dbReference type="NCBI Taxonomy" id="2018667"/>
    <lineage>
        <taxon>Bacteria</taxon>
        <taxon>Bacillati</taxon>
        <taxon>Bacillota</taxon>
        <taxon>Clostridia</taxon>
        <taxon>Peptostreptococcales</taxon>
        <taxon>Thermotaleaceae</taxon>
        <taxon>Marinisporobacter</taxon>
    </lineage>
</organism>
<dbReference type="EMBL" id="SLWV01000031">
    <property type="protein sequence ID" value="TCO69497.1"/>
    <property type="molecule type" value="Genomic_DNA"/>
</dbReference>
<reference evidence="2 3" key="1">
    <citation type="submission" date="2019-03" db="EMBL/GenBank/DDBJ databases">
        <title>Genomic Encyclopedia of Type Strains, Phase IV (KMG-IV): sequencing the most valuable type-strain genomes for metagenomic binning, comparative biology and taxonomic classification.</title>
        <authorList>
            <person name="Goeker M."/>
        </authorList>
    </citation>
    <scope>NUCLEOTIDE SEQUENCE [LARGE SCALE GENOMIC DNA]</scope>
    <source>
        <strain evidence="2 3">DSM 102940</strain>
    </source>
</reference>
<dbReference type="RefSeq" id="WP_132247483.1">
    <property type="nucleotide sequence ID" value="NZ_SLWV01000031.1"/>
</dbReference>
<proteinExistence type="predicted"/>
<name>A0A4R2KBQ9_9FIRM</name>
<evidence type="ECO:0000259" key="1">
    <source>
        <dbReference type="Pfam" id="PF24032"/>
    </source>
</evidence>
<dbReference type="AlphaFoldDB" id="A0A4R2KBQ9"/>
<protein>
    <recommendedName>
        <fullName evidence="1">YqbQ/XkdQ domain-containing protein</fullName>
    </recommendedName>
</protein>
<evidence type="ECO:0000313" key="2">
    <source>
        <dbReference type="EMBL" id="TCO69497.1"/>
    </source>
</evidence>
<evidence type="ECO:0000313" key="3">
    <source>
        <dbReference type="Proteomes" id="UP000294919"/>
    </source>
</evidence>
<dbReference type="Proteomes" id="UP000294919">
    <property type="component" value="Unassembled WGS sequence"/>
</dbReference>